<dbReference type="EMBL" id="CP060394">
    <property type="protein sequence ID" value="QNI31460.1"/>
    <property type="molecule type" value="Genomic_DNA"/>
</dbReference>
<evidence type="ECO:0000259" key="6">
    <source>
        <dbReference type="PROSITE" id="PS51007"/>
    </source>
</evidence>
<dbReference type="SUPFAM" id="SSF46626">
    <property type="entry name" value="Cytochrome c"/>
    <property type="match status" value="1"/>
</dbReference>
<evidence type="ECO:0000256" key="5">
    <source>
        <dbReference type="SAM" id="MobiDB-lite"/>
    </source>
</evidence>
<evidence type="ECO:0000313" key="7">
    <source>
        <dbReference type="EMBL" id="QNI31460.1"/>
    </source>
</evidence>
<dbReference type="Proteomes" id="UP000515312">
    <property type="component" value="Chromosome"/>
</dbReference>
<dbReference type="PANTHER" id="PTHR40394">
    <property type="entry name" value="LIPOPROTEIN-RELATED"/>
    <property type="match status" value="1"/>
</dbReference>
<evidence type="ECO:0000256" key="4">
    <source>
        <dbReference type="PROSITE-ProRule" id="PRU00433"/>
    </source>
</evidence>
<keyword evidence="3 4" id="KW-0408">Iron</keyword>
<keyword evidence="1 4" id="KW-0349">Heme</keyword>
<proteinExistence type="predicted"/>
<reference evidence="7 8" key="1">
    <citation type="submission" date="2020-08" db="EMBL/GenBank/DDBJ databases">
        <title>Edaphobacter telluris sp. nov. and Acidobacterium dinghuensis sp. nov., two acidobacteria isolated from forest soil.</title>
        <authorList>
            <person name="Fu J."/>
            <person name="Qiu L."/>
        </authorList>
    </citation>
    <scope>NUCLEOTIDE SEQUENCE [LARGE SCALE GENOMIC DNA]</scope>
    <source>
        <strain evidence="7">4Y35</strain>
    </source>
</reference>
<dbReference type="PROSITE" id="PS51007">
    <property type="entry name" value="CYTC"/>
    <property type="match status" value="1"/>
</dbReference>
<accession>A0A7G8BFZ0</accession>
<dbReference type="RefSeq" id="WP_186742113.1">
    <property type="nucleotide sequence ID" value="NZ_CP060394.1"/>
</dbReference>
<dbReference type="KEGG" id="adin:H7849_20650"/>
<evidence type="ECO:0000256" key="1">
    <source>
        <dbReference type="ARBA" id="ARBA00022617"/>
    </source>
</evidence>
<sequence length="273" mass="29579">MIRIRTTGSPAIGRRRRGVTGLSLSALAAISLLAGCRQDMHDQPKFIPQRGTDFFTDGRSARPQVEHTVARGQLREDEYFYTGLVNGKEQDAMPFPATLTVLERGQERFNIYCTPCHSRVGNGDGMIVQRGYKPAGNYHDSKRLNQPLSHYFFVMSNGYGAMPDYSAQLTPADRWAVAAYIRALQLSQNAKESDVPQGVHVQNLSDVAEQQGLPASFAGPWPMATGTEVNALPPVGNVAGAPAENPKTPTLTPQPATATGAKKGETTSPEPKQ</sequence>
<gene>
    <name evidence="7" type="ORF">H7849_20650</name>
</gene>
<dbReference type="Pfam" id="PF13442">
    <property type="entry name" value="Cytochrome_CBB3"/>
    <property type="match status" value="1"/>
</dbReference>
<dbReference type="AlphaFoldDB" id="A0A7G8BFZ0"/>
<dbReference type="GO" id="GO:0009055">
    <property type="term" value="F:electron transfer activity"/>
    <property type="evidence" value="ECO:0007669"/>
    <property type="project" value="InterPro"/>
</dbReference>
<organism evidence="7 8">
    <name type="scientific">Alloacidobacterium dinghuense</name>
    <dbReference type="NCBI Taxonomy" id="2763107"/>
    <lineage>
        <taxon>Bacteria</taxon>
        <taxon>Pseudomonadati</taxon>
        <taxon>Acidobacteriota</taxon>
        <taxon>Terriglobia</taxon>
        <taxon>Terriglobales</taxon>
        <taxon>Acidobacteriaceae</taxon>
        <taxon>Alloacidobacterium</taxon>
    </lineage>
</organism>
<keyword evidence="2 4" id="KW-0479">Metal-binding</keyword>
<feature type="region of interest" description="Disordered" evidence="5">
    <location>
        <begin position="228"/>
        <end position="273"/>
    </location>
</feature>
<evidence type="ECO:0000256" key="2">
    <source>
        <dbReference type="ARBA" id="ARBA00022723"/>
    </source>
</evidence>
<dbReference type="InterPro" id="IPR009056">
    <property type="entry name" value="Cyt_c-like_dom"/>
</dbReference>
<dbReference type="PANTHER" id="PTHR40394:SF2">
    <property type="entry name" value="QUINOL:CYTOCHROME C OXIDOREDUCTASE MEMBRANE PROTEIN"/>
    <property type="match status" value="1"/>
</dbReference>
<feature type="compositionally biased region" description="Low complexity" evidence="5">
    <location>
        <begin position="248"/>
        <end position="261"/>
    </location>
</feature>
<feature type="domain" description="Cytochrome c" evidence="6">
    <location>
        <begin position="100"/>
        <end position="185"/>
    </location>
</feature>
<name>A0A7G8BFZ0_9BACT</name>
<dbReference type="InterPro" id="IPR036909">
    <property type="entry name" value="Cyt_c-like_dom_sf"/>
</dbReference>
<protein>
    <submittedName>
        <fullName evidence="7">Cytochrome c</fullName>
    </submittedName>
</protein>
<keyword evidence="8" id="KW-1185">Reference proteome</keyword>
<evidence type="ECO:0000256" key="3">
    <source>
        <dbReference type="ARBA" id="ARBA00023004"/>
    </source>
</evidence>
<dbReference type="GO" id="GO:0046872">
    <property type="term" value="F:metal ion binding"/>
    <property type="evidence" value="ECO:0007669"/>
    <property type="project" value="UniProtKB-KW"/>
</dbReference>
<dbReference type="Gene3D" id="1.10.760.10">
    <property type="entry name" value="Cytochrome c-like domain"/>
    <property type="match status" value="1"/>
</dbReference>
<dbReference type="GO" id="GO:0020037">
    <property type="term" value="F:heme binding"/>
    <property type="evidence" value="ECO:0007669"/>
    <property type="project" value="InterPro"/>
</dbReference>
<evidence type="ECO:0000313" key="8">
    <source>
        <dbReference type="Proteomes" id="UP000515312"/>
    </source>
</evidence>